<gene>
    <name evidence="1" type="ORF">HUE87_00285</name>
</gene>
<reference evidence="1 2" key="1">
    <citation type="submission" date="2020-05" db="EMBL/GenBank/DDBJ databases">
        <title>Sulfurimonas marisnigri, sp. nov., and Sulfurimonas baltica, sp. nov., manganese oxide reducing chemolithoautotrophs of the class Epsilonproteobacteria isolated from the pelagic redoxclines of the Black and Baltic Seas and emended description of the genus Sulfurimonas.</title>
        <authorList>
            <person name="Henkel J.V."/>
            <person name="Laudan C."/>
            <person name="Werner J."/>
            <person name="Neu T."/>
            <person name="Plewe S."/>
            <person name="Sproer C."/>
            <person name="Bunk B."/>
            <person name="Schulz-Vogt H.N."/>
        </authorList>
    </citation>
    <scope>NUCLEOTIDE SEQUENCE [LARGE SCALE GENOMIC DNA]</scope>
    <source>
        <strain evidence="1 2">SoZ1</strain>
    </source>
</reference>
<evidence type="ECO:0000313" key="2">
    <source>
        <dbReference type="Proteomes" id="UP000593836"/>
    </source>
</evidence>
<keyword evidence="2" id="KW-1185">Reference proteome</keyword>
<dbReference type="AlphaFoldDB" id="A0A7S7M193"/>
<dbReference type="EMBL" id="CP054493">
    <property type="protein sequence ID" value="QOY54723.1"/>
    <property type="molecule type" value="Genomic_DNA"/>
</dbReference>
<dbReference type="InterPro" id="IPR005500">
    <property type="entry name" value="DUF309"/>
</dbReference>
<dbReference type="InterPro" id="IPR023203">
    <property type="entry name" value="TTHA0068_sf"/>
</dbReference>
<dbReference type="RefSeq" id="WP_194366767.1">
    <property type="nucleotide sequence ID" value="NZ_CP054493.1"/>
</dbReference>
<dbReference type="Gene3D" id="1.10.3450.10">
    <property type="entry name" value="TTHA0068-like"/>
    <property type="match status" value="1"/>
</dbReference>
<dbReference type="KEGG" id="smas:HUE87_00285"/>
<name>A0A7S7M193_9BACT</name>
<evidence type="ECO:0000313" key="1">
    <source>
        <dbReference type="EMBL" id="QOY54723.1"/>
    </source>
</evidence>
<sequence>MTTIKHKELLEKFIHQLDENKFYDAHESLEEIWFPRRFEGSDEVKLLKGFINAAVCFELIKKGRKASSEKVWKNYLKYKPLLHTLDSEYTKEYNTIVLYVEKIKASYI</sequence>
<dbReference type="Pfam" id="PF03745">
    <property type="entry name" value="DUF309"/>
    <property type="match status" value="1"/>
</dbReference>
<dbReference type="Proteomes" id="UP000593836">
    <property type="component" value="Chromosome"/>
</dbReference>
<proteinExistence type="predicted"/>
<organism evidence="1 2">
    <name type="scientific">Candidatus Sulfurimonas marisnigri</name>
    <dbReference type="NCBI Taxonomy" id="2740405"/>
    <lineage>
        <taxon>Bacteria</taxon>
        <taxon>Pseudomonadati</taxon>
        <taxon>Campylobacterota</taxon>
        <taxon>Epsilonproteobacteria</taxon>
        <taxon>Campylobacterales</taxon>
        <taxon>Sulfurimonadaceae</taxon>
        <taxon>Sulfurimonas</taxon>
    </lineage>
</organism>
<accession>A0A7S7M193</accession>
<dbReference type="SUPFAM" id="SSF140663">
    <property type="entry name" value="TTHA0068-like"/>
    <property type="match status" value="1"/>
</dbReference>
<protein>
    <submittedName>
        <fullName evidence="1">DUF309 domain-containing protein</fullName>
    </submittedName>
</protein>